<feature type="region of interest" description="Disordered" evidence="1">
    <location>
        <begin position="1"/>
        <end position="38"/>
    </location>
</feature>
<evidence type="ECO:0000313" key="3">
    <source>
        <dbReference type="Proteomes" id="UP000195570"/>
    </source>
</evidence>
<sequence>MADGAEGCPLRRYSAVDSSENIVNRNKTYPGDSQSPHLHEVVPAQTEGIPPFLSRRSWEAGVPYHGEVVSRDVSQSRSVGPKSQPSTEATRSTTTMRSCALNASESFDVENVLPPVRKRAVSLRNPRRAGDQDFGKPGSDISASPAAATWSVAAPASHCSNRGTRMGRSSSYSELLPVGNAACGCGRVRVSSLRDLLQHYGSPDVGKDAGDATLPEVWGGASKYIPKLPRQPACSVFGLFSMMERDRFESFAALFKRHRQLLEPFVEHVVDQCPPLFPDVVNIVEFLRNPSDAPGEYFFDYSLVAWPFSVLYAASCFYVTAKQHGYRNLFDILRLRGGLLTCGKDVLAALAIAMSPTEEDLLRNVSNMYHAAFFVGSVYIDDERCLETHVRKCSNCSFALLLVNITIPCLQLLVERINQVQIFSRARYDRTEGPTACVIPLSKVEITRVISTRCAIVCGNPVDLERLDILVLRYACAAGIKVHKEFLPIFTPENSLFYNQSKHLQLLQLWSDNGVELDASSMHLTVYSPVDGKPWSSESIGSLLDEVARAVTCSSHDLTHSLQQLQNGDVLLDFSATEPGIGKLVEWEQRDVVVLSEPADVVALNILSTPRRGRAKHVMESTLNKCAVINDILKVISWECEPRLAYTETLSCTFVDFGLVMKRPETGREINECYQRLCEVSHPVTGTCTSCGVPSVNCLWEDVMATQEQSCGLPEYIVVANGQPPGAVGVHQVSPTVKYYEVQSGCVLLQTGVEFTRRLSHYTRLPFPPHTLLMCPTVLDLIHLWETYEFLGGRAPTNLA</sequence>
<dbReference type="Proteomes" id="UP000195570">
    <property type="component" value="Unassembled WGS sequence"/>
</dbReference>
<dbReference type="GO" id="GO:0016740">
    <property type="term" value="F:transferase activity"/>
    <property type="evidence" value="ECO:0007669"/>
    <property type="project" value="InterPro"/>
</dbReference>
<dbReference type="GeneID" id="92376242"/>
<dbReference type="Gene3D" id="3.40.366.10">
    <property type="entry name" value="Malonyl-Coenzyme A Acyl Carrier Protein, domain 2"/>
    <property type="match status" value="1"/>
</dbReference>
<protein>
    <recommendedName>
        <fullName evidence="4">Starter acyltransferase (SAT) domain-containing protein</fullName>
    </recommendedName>
</protein>
<evidence type="ECO:0000256" key="1">
    <source>
        <dbReference type="SAM" id="MobiDB-lite"/>
    </source>
</evidence>
<dbReference type="AlphaFoldDB" id="A0A1G4IF44"/>
<name>A0A1G4IF44_TRYEQ</name>
<organism evidence="2 3">
    <name type="scientific">Trypanosoma equiperdum</name>
    <dbReference type="NCBI Taxonomy" id="5694"/>
    <lineage>
        <taxon>Eukaryota</taxon>
        <taxon>Discoba</taxon>
        <taxon>Euglenozoa</taxon>
        <taxon>Kinetoplastea</taxon>
        <taxon>Metakinetoplastina</taxon>
        <taxon>Trypanosomatida</taxon>
        <taxon>Trypanosomatidae</taxon>
        <taxon>Trypanosoma</taxon>
    </lineage>
</organism>
<dbReference type="EMBL" id="CZPT02001525">
    <property type="protein sequence ID" value="SCU70728.1"/>
    <property type="molecule type" value="Genomic_DNA"/>
</dbReference>
<evidence type="ECO:0008006" key="4">
    <source>
        <dbReference type="Google" id="ProtNLM"/>
    </source>
</evidence>
<gene>
    <name evidence="2" type="ORF">TEOVI_000230200</name>
</gene>
<keyword evidence="3" id="KW-1185">Reference proteome</keyword>
<feature type="compositionally biased region" description="Polar residues" evidence="1">
    <location>
        <begin position="16"/>
        <end position="36"/>
    </location>
</feature>
<accession>A0A1G4IF44</accession>
<feature type="region of interest" description="Disordered" evidence="1">
    <location>
        <begin position="69"/>
        <end position="95"/>
    </location>
</feature>
<dbReference type="VEuPathDB" id="TriTrypDB:TEOVI_000230200"/>
<feature type="compositionally biased region" description="Polar residues" evidence="1">
    <location>
        <begin position="81"/>
        <end position="95"/>
    </location>
</feature>
<comment type="caution">
    <text evidence="2">The sequence shown here is derived from an EMBL/GenBank/DDBJ whole genome shotgun (WGS) entry which is preliminary data.</text>
</comment>
<dbReference type="InterPro" id="IPR001227">
    <property type="entry name" value="Ac_transferase_dom_sf"/>
</dbReference>
<reference evidence="2" key="1">
    <citation type="submission" date="2016-09" db="EMBL/GenBank/DDBJ databases">
        <authorList>
            <person name="Hebert L."/>
            <person name="Moumen B."/>
        </authorList>
    </citation>
    <scope>NUCLEOTIDE SEQUENCE [LARGE SCALE GENOMIC DNA]</scope>
    <source>
        <strain evidence="2">OVI</strain>
    </source>
</reference>
<evidence type="ECO:0000313" key="2">
    <source>
        <dbReference type="EMBL" id="SCU70728.1"/>
    </source>
</evidence>
<proteinExistence type="predicted"/>
<dbReference type="RefSeq" id="XP_067081494.1">
    <property type="nucleotide sequence ID" value="XM_067225393.1"/>
</dbReference>